<dbReference type="EMBL" id="BAAATD010000015">
    <property type="protein sequence ID" value="GAA2631026.1"/>
    <property type="molecule type" value="Genomic_DNA"/>
</dbReference>
<feature type="signal peptide" evidence="2">
    <location>
        <begin position="1"/>
        <end position="24"/>
    </location>
</feature>
<name>A0ABN3QP35_9ACTN</name>
<gene>
    <name evidence="3" type="ORF">GCM10010411_81260</name>
</gene>
<keyword evidence="4" id="KW-1185">Reference proteome</keyword>
<evidence type="ECO:0000256" key="1">
    <source>
        <dbReference type="SAM" id="Phobius"/>
    </source>
</evidence>
<proteinExistence type="predicted"/>
<keyword evidence="1" id="KW-0472">Membrane</keyword>
<protein>
    <submittedName>
        <fullName evidence="3">Uncharacterized protein</fullName>
    </submittedName>
</protein>
<accession>A0ABN3QP35</accession>
<reference evidence="3 4" key="1">
    <citation type="journal article" date="2019" name="Int. J. Syst. Evol. Microbiol.">
        <title>The Global Catalogue of Microorganisms (GCM) 10K type strain sequencing project: providing services to taxonomists for standard genome sequencing and annotation.</title>
        <authorList>
            <consortium name="The Broad Institute Genomics Platform"/>
            <consortium name="The Broad Institute Genome Sequencing Center for Infectious Disease"/>
            <person name="Wu L."/>
            <person name="Ma J."/>
        </authorList>
    </citation>
    <scope>NUCLEOTIDE SEQUENCE [LARGE SCALE GENOMIC DNA]</scope>
    <source>
        <strain evidence="3 4">JCM 6833</strain>
    </source>
</reference>
<organism evidence="3 4">
    <name type="scientific">Actinomadura fulvescens</name>
    <dbReference type="NCBI Taxonomy" id="46160"/>
    <lineage>
        <taxon>Bacteria</taxon>
        <taxon>Bacillati</taxon>
        <taxon>Actinomycetota</taxon>
        <taxon>Actinomycetes</taxon>
        <taxon>Streptosporangiales</taxon>
        <taxon>Thermomonosporaceae</taxon>
        <taxon>Actinomadura</taxon>
    </lineage>
</organism>
<dbReference type="RefSeq" id="WP_344547832.1">
    <property type="nucleotide sequence ID" value="NZ_BAAATD010000015.1"/>
</dbReference>
<dbReference type="SUPFAM" id="SSF57938">
    <property type="entry name" value="DnaJ/Hsp40 cysteine-rich domain"/>
    <property type="match status" value="1"/>
</dbReference>
<dbReference type="InterPro" id="IPR036410">
    <property type="entry name" value="HSP_DnaJ_Cys-rich_dom_sf"/>
</dbReference>
<evidence type="ECO:0000256" key="2">
    <source>
        <dbReference type="SAM" id="SignalP"/>
    </source>
</evidence>
<evidence type="ECO:0000313" key="4">
    <source>
        <dbReference type="Proteomes" id="UP001501509"/>
    </source>
</evidence>
<feature type="transmembrane region" description="Helical" evidence="1">
    <location>
        <begin position="34"/>
        <end position="56"/>
    </location>
</feature>
<keyword evidence="1" id="KW-1133">Transmembrane helix</keyword>
<keyword evidence="1" id="KW-0812">Transmembrane</keyword>
<feature type="chain" id="PRO_5045943618" evidence="2">
    <location>
        <begin position="25"/>
        <end position="108"/>
    </location>
</feature>
<keyword evidence="2" id="KW-0732">Signal</keyword>
<evidence type="ECO:0000313" key="3">
    <source>
        <dbReference type="EMBL" id="GAA2631026.1"/>
    </source>
</evidence>
<comment type="caution">
    <text evidence="3">The sequence shown here is derived from an EMBL/GenBank/DDBJ whole genome shotgun (WGS) entry which is preliminary data.</text>
</comment>
<sequence length="108" mass="11560">MLPSSPPTTLTLTALALTPSPAPASPPPDTGRGGGAGLWLLLALAGFIWLIAHLVSVRLHPLRTCRACDGTGLHRGHFFTHTMRLCRRCGGTRRELRPGARATGHRDH</sequence>
<dbReference type="Proteomes" id="UP001501509">
    <property type="component" value="Unassembled WGS sequence"/>
</dbReference>